<evidence type="ECO:0000256" key="7">
    <source>
        <dbReference type="ARBA" id="ARBA00023002"/>
    </source>
</evidence>
<dbReference type="GO" id="GO:0016539">
    <property type="term" value="P:intein-mediated protein splicing"/>
    <property type="evidence" value="ECO:0007669"/>
    <property type="project" value="InterPro"/>
</dbReference>
<evidence type="ECO:0000256" key="8">
    <source>
        <dbReference type="ARBA" id="ARBA00023285"/>
    </source>
</evidence>
<evidence type="ECO:0000256" key="6">
    <source>
        <dbReference type="ARBA" id="ARBA00023000"/>
    </source>
</evidence>
<dbReference type="Pfam" id="PF03477">
    <property type="entry name" value="ATP-cone"/>
    <property type="match status" value="1"/>
</dbReference>
<dbReference type="InterPro" id="IPR003587">
    <property type="entry name" value="Hint_dom_N"/>
</dbReference>
<keyword evidence="3 9" id="KW-0547">Nucleotide-binding</keyword>
<dbReference type="InterPro" id="IPR030934">
    <property type="entry name" value="Intein_C"/>
</dbReference>
<dbReference type="EMBL" id="MHRX01000006">
    <property type="protein sequence ID" value="OHA34801.1"/>
    <property type="molecule type" value="Genomic_DNA"/>
</dbReference>
<dbReference type="InterPro" id="IPR050862">
    <property type="entry name" value="RdRp_reductase_class-2"/>
</dbReference>
<dbReference type="STRING" id="1802319.A2928_00365"/>
<proteinExistence type="predicted"/>
<protein>
    <submittedName>
        <fullName evidence="12">Uncharacterized protein</fullName>
    </submittedName>
</protein>
<dbReference type="InterPro" id="IPR004860">
    <property type="entry name" value="LAGLIDADG_dom"/>
</dbReference>
<dbReference type="InterPro" id="IPR027434">
    <property type="entry name" value="Homing_endonucl"/>
</dbReference>
<dbReference type="InterPro" id="IPR006141">
    <property type="entry name" value="Intein_N"/>
</dbReference>
<dbReference type="Pfam" id="PF14528">
    <property type="entry name" value="LAGLIDADG_3"/>
    <property type="match status" value="1"/>
</dbReference>
<dbReference type="PANTHER" id="PTHR43371">
    <property type="entry name" value="VITAMIN B12-DEPENDENT RIBONUCLEOTIDE REDUCTASE"/>
    <property type="match status" value="1"/>
</dbReference>
<keyword evidence="5 9" id="KW-0067">ATP-binding</keyword>
<evidence type="ECO:0000259" key="11">
    <source>
        <dbReference type="PROSITE" id="PS51161"/>
    </source>
</evidence>
<dbReference type="Proteomes" id="UP000176221">
    <property type="component" value="Unassembled WGS sequence"/>
</dbReference>
<feature type="domain" description="DOD-type homing endonuclease" evidence="10">
    <location>
        <begin position="580"/>
        <end position="717"/>
    </location>
</feature>
<comment type="cofactor">
    <cofactor evidence="1">
        <name>adenosylcob(III)alamin</name>
        <dbReference type="ChEBI" id="CHEBI:18408"/>
    </cofactor>
</comment>
<dbReference type="GO" id="GO:0004748">
    <property type="term" value="F:ribonucleoside-diphosphate reductase activity, thioredoxin disulfide as acceptor"/>
    <property type="evidence" value="ECO:0007669"/>
    <property type="project" value="TreeGrafter"/>
</dbReference>
<dbReference type="Gene3D" id="3.10.28.10">
    <property type="entry name" value="Homing endonucleases"/>
    <property type="match status" value="1"/>
</dbReference>
<dbReference type="InterPro" id="IPR006142">
    <property type="entry name" value="INTEIN"/>
</dbReference>
<keyword evidence="8" id="KW-0170">Cobalt</keyword>
<feature type="domain" description="ATP-cone" evidence="11">
    <location>
        <begin position="16"/>
        <end position="111"/>
    </location>
</feature>
<keyword evidence="7" id="KW-0560">Oxidoreductase</keyword>
<dbReference type="GO" id="GO:0005524">
    <property type="term" value="F:ATP binding"/>
    <property type="evidence" value="ECO:0007669"/>
    <property type="project" value="UniProtKB-UniRule"/>
</dbReference>
<keyword evidence="4" id="KW-0068">Autocatalytic cleavage</keyword>
<evidence type="ECO:0000313" key="12">
    <source>
        <dbReference type="EMBL" id="OHA34801.1"/>
    </source>
</evidence>
<dbReference type="PRINTS" id="PR00379">
    <property type="entry name" value="INTEIN"/>
</dbReference>
<evidence type="ECO:0000313" key="13">
    <source>
        <dbReference type="Proteomes" id="UP000176221"/>
    </source>
</evidence>
<dbReference type="SUPFAM" id="SSF55608">
    <property type="entry name" value="Homing endonucleases"/>
    <property type="match status" value="1"/>
</dbReference>
<evidence type="ECO:0000256" key="5">
    <source>
        <dbReference type="ARBA" id="ARBA00022840"/>
    </source>
</evidence>
<dbReference type="AlphaFoldDB" id="A0A1G2NHC5"/>
<feature type="non-terminal residue" evidence="12">
    <location>
        <position position="1130"/>
    </location>
</feature>
<dbReference type="NCBIfam" id="TIGR01443">
    <property type="entry name" value="intein_Cterm"/>
    <property type="match status" value="1"/>
</dbReference>
<evidence type="ECO:0000256" key="1">
    <source>
        <dbReference type="ARBA" id="ARBA00001922"/>
    </source>
</evidence>
<dbReference type="InterPro" id="IPR005144">
    <property type="entry name" value="ATP-cone_dom"/>
</dbReference>
<reference evidence="12 13" key="1">
    <citation type="journal article" date="2016" name="Nat. Commun.">
        <title>Thousands of microbial genomes shed light on interconnected biogeochemical processes in an aquifer system.</title>
        <authorList>
            <person name="Anantharaman K."/>
            <person name="Brown C.T."/>
            <person name="Hug L.A."/>
            <person name="Sharon I."/>
            <person name="Castelle C.J."/>
            <person name="Probst A.J."/>
            <person name="Thomas B.C."/>
            <person name="Singh A."/>
            <person name="Wilkins M.J."/>
            <person name="Karaoz U."/>
            <person name="Brodie E.L."/>
            <person name="Williams K.H."/>
            <person name="Hubbard S.S."/>
            <person name="Banfield J.F."/>
        </authorList>
    </citation>
    <scope>NUCLEOTIDE SEQUENCE [LARGE SCALE GENOMIC DNA]</scope>
</reference>
<dbReference type="NCBIfam" id="TIGR01445">
    <property type="entry name" value="intein_Nterm"/>
    <property type="match status" value="1"/>
</dbReference>
<dbReference type="Pfam" id="PF14890">
    <property type="entry name" value="Intein_splicing"/>
    <property type="match status" value="1"/>
</dbReference>
<dbReference type="Gene3D" id="2.170.16.10">
    <property type="entry name" value="Hedgehog/Intein (Hint) domain"/>
    <property type="match status" value="1"/>
</dbReference>
<dbReference type="InterPro" id="IPR004042">
    <property type="entry name" value="Intein_endonuc_central"/>
</dbReference>
<evidence type="ECO:0000259" key="10">
    <source>
        <dbReference type="PROSITE" id="PS50819"/>
    </source>
</evidence>
<dbReference type="Gene3D" id="3.90.1390.10">
    <property type="entry name" value="b-12 dependent (class ii) ribonucleotide reductase, chain A, domain 3"/>
    <property type="match status" value="1"/>
</dbReference>
<sequence length="1130" mass="127494">MVKKMAPAKKTDLLVKSIQKRNGAIVSFDLERIVNAINKAMLQTGEGSPAEAAMVANKVYADVVRIARKYKNFVPTVEGIQDSVEKELILSEYVQTAKAYIIYREERAKLRSQGIAVPEHVKKLAEDSKKNFRTALGEFIYYRSYSKWIEEEGRRETWIETVERYIAFMKENLGKKLSEREYGEVREAILKQEAMPSMRLLQFAGKAARATNVCAYNCSYIAPENFEDMAEIMYISMCGTGAGWSAESQNVQKFPQIKIQSGKKHEAHVIEDSKEGWCNAFILGMKTWADGEDVDFDYSLLRPAGARLKTMGGKSSGPDPLRRLLNFTREKMLRRQGKRLTNLDVHDIICMIGDCVVSGGVRRSAMISLSDLDDNDIRDAKKGQFYLTEPQRTLANNSAVYVQKPTNEEFLEEWMALIKSRSGERGIFNRGSLAKTLPARRIEVLKGYKGYFDATGNIIGPIGTNPCVTDDTWVMTTEGARRVKDLIGINFNALVDSKSYPSGGFFKTGEKNVFEIKTSRGFSFKATDNHKVLVVDYKTRKVQKNIWKEVKDLKMGDSIVLNNHAETQWSGRGTRSEGWLLGSLLGDGNIEKNQKANLDFWGFNRDTMMQYAVALVHESVGARSDMVGHKAQTGYARVQSVRLGKLASGYEMTNESKVPGDTIEQASSEFYEGFLQGWFDADGSVQGNQGKGVSVRLSSNSLISLQVAQRMLARIGIISCIYKNRRNGSNRLLPNGKGGYSLYHCESNHELVISASNIVRFAKRVSFIEKEKKDKLDFALSHYKRVLNKESFVSTIESIDPIGIQSVYDCTVEEAHAFDGNGIMLHNCGEIILQSKQFCNLSEIVARSNDTEASLMRKMKVATILGTYQSTLTNFPYLSKEWKEHCEKERLLGVSITGQWDSPEVRKPAVLKKLKNEAIRLNKIYAKKFGVNQSTCITCVKPSGTLSQTVDCSSGMHPRHSEYYIRRVRISATDSLFKMLRDQGVPYHPEVGQSMEMATTYVLEFPVKSPKGSLYKDDITAINQLEHWKMVKENYTEHNPSVTVSVGDDEWIQVANWLYSNWDLVGGLSFLPRDNHVYQLAPYETITEKQYIEMAKRLEHIDFSKIMTYEIQDETEAKKELACAGGVCEI</sequence>
<dbReference type="PANTHER" id="PTHR43371:SF1">
    <property type="entry name" value="RIBONUCLEOSIDE-DIPHOSPHATE REDUCTASE"/>
    <property type="match status" value="1"/>
</dbReference>
<dbReference type="PROSITE" id="PS50817">
    <property type="entry name" value="INTEIN_N_TER"/>
    <property type="match status" value="1"/>
</dbReference>
<accession>A0A1G2NHC5</accession>
<name>A0A1G2NHC5_9BACT</name>
<evidence type="ECO:0000256" key="2">
    <source>
        <dbReference type="ARBA" id="ARBA00022628"/>
    </source>
</evidence>
<comment type="caution">
    <text evidence="12">The sequence shown here is derived from an EMBL/GenBank/DDBJ whole genome shotgun (WGS) entry which is preliminary data.</text>
</comment>
<dbReference type="PROSITE" id="PS51161">
    <property type="entry name" value="ATP_CONE"/>
    <property type="match status" value="1"/>
</dbReference>
<organism evidence="12 13">
    <name type="scientific">Candidatus Taylorbacteria bacterium RIFCSPLOWO2_01_FULL_45_15b</name>
    <dbReference type="NCBI Taxonomy" id="1802319"/>
    <lineage>
        <taxon>Bacteria</taxon>
        <taxon>Candidatus Tayloriibacteriota</taxon>
    </lineage>
</organism>
<keyword evidence="6" id="KW-0651">Protein splicing</keyword>
<gene>
    <name evidence="12" type="ORF">A2928_00365</name>
</gene>
<dbReference type="GO" id="GO:0031419">
    <property type="term" value="F:cobalamin binding"/>
    <property type="evidence" value="ECO:0007669"/>
    <property type="project" value="UniProtKB-KW"/>
</dbReference>
<dbReference type="CDD" id="cd00081">
    <property type="entry name" value="Hint"/>
    <property type="match status" value="1"/>
</dbReference>
<dbReference type="GO" id="GO:0004519">
    <property type="term" value="F:endonuclease activity"/>
    <property type="evidence" value="ECO:0007669"/>
    <property type="project" value="InterPro"/>
</dbReference>
<dbReference type="Gene3D" id="3.20.70.20">
    <property type="match status" value="4"/>
</dbReference>
<keyword evidence="2" id="KW-0846">Cobalamin</keyword>
<dbReference type="PROSITE" id="PS50819">
    <property type="entry name" value="INTEIN_ENDONUCLEASE"/>
    <property type="match status" value="1"/>
</dbReference>
<dbReference type="Pfam" id="PF17975">
    <property type="entry name" value="RNR_Alpha"/>
    <property type="match status" value="1"/>
</dbReference>
<dbReference type="InterPro" id="IPR040763">
    <property type="entry name" value="RNR_alpha_hel"/>
</dbReference>
<dbReference type="SUPFAM" id="SSF51998">
    <property type="entry name" value="PFL-like glycyl radical enzymes"/>
    <property type="match status" value="2"/>
</dbReference>
<evidence type="ECO:0000256" key="4">
    <source>
        <dbReference type="ARBA" id="ARBA00022813"/>
    </source>
</evidence>
<dbReference type="SMART" id="SM00306">
    <property type="entry name" value="HintN"/>
    <property type="match status" value="1"/>
</dbReference>
<dbReference type="PROSITE" id="PS50818">
    <property type="entry name" value="INTEIN_C_TER"/>
    <property type="match status" value="1"/>
</dbReference>
<evidence type="ECO:0000256" key="3">
    <source>
        <dbReference type="ARBA" id="ARBA00022741"/>
    </source>
</evidence>
<evidence type="ECO:0000256" key="9">
    <source>
        <dbReference type="PROSITE-ProRule" id="PRU00492"/>
    </source>
</evidence>